<feature type="region of interest" description="Disordered" evidence="6">
    <location>
        <begin position="534"/>
        <end position="564"/>
    </location>
</feature>
<evidence type="ECO:0000256" key="3">
    <source>
        <dbReference type="ARBA" id="ARBA00022840"/>
    </source>
</evidence>
<keyword evidence="9" id="KW-0378">Hydrolase</keyword>
<evidence type="ECO:0000259" key="8">
    <source>
        <dbReference type="PROSITE" id="PS51194"/>
    </source>
</evidence>
<dbReference type="Pfam" id="PF00270">
    <property type="entry name" value="DEAD"/>
    <property type="match status" value="1"/>
</dbReference>
<dbReference type="Pfam" id="PF00271">
    <property type="entry name" value="Helicase_C"/>
    <property type="match status" value="1"/>
</dbReference>
<dbReference type="InterPro" id="IPR027417">
    <property type="entry name" value="P-loop_NTPase"/>
</dbReference>
<comment type="caution">
    <text evidence="9">The sequence shown here is derived from an EMBL/GenBank/DDBJ whole genome shotgun (WGS) entry which is preliminary data.</text>
</comment>
<evidence type="ECO:0000256" key="6">
    <source>
        <dbReference type="SAM" id="MobiDB-lite"/>
    </source>
</evidence>
<dbReference type="OrthoDB" id="10261556at2759"/>
<keyword evidence="2" id="KW-0547">Nucleotide-binding</keyword>
<evidence type="ECO:0000256" key="5">
    <source>
        <dbReference type="ARBA" id="ARBA00034808"/>
    </source>
</evidence>
<proteinExistence type="inferred from homology"/>
<dbReference type="InterPro" id="IPR014001">
    <property type="entry name" value="Helicase_ATP-bd"/>
</dbReference>
<dbReference type="RefSeq" id="XP_007769896.1">
    <property type="nucleotide sequence ID" value="XM_007771706.1"/>
</dbReference>
<keyword evidence="3" id="KW-0067">ATP-binding</keyword>
<keyword evidence="10" id="KW-1185">Reference proteome</keyword>
<protein>
    <recommendedName>
        <fullName evidence="5">DNA 3'-5' helicase</fullName>
        <ecNumber evidence="5">5.6.2.4</ecNumber>
    </recommendedName>
</protein>
<dbReference type="EC" id="5.6.2.4" evidence="5"/>
<accession>A0A5M3MKA2</accession>
<dbReference type="KEGG" id="cput:CONPUDRAFT_154900"/>
<dbReference type="PROSITE" id="PS51192">
    <property type="entry name" value="HELICASE_ATP_BIND_1"/>
    <property type="match status" value="1"/>
</dbReference>
<dbReference type="Proteomes" id="UP000053558">
    <property type="component" value="Unassembled WGS sequence"/>
</dbReference>
<dbReference type="PROSITE" id="PS51194">
    <property type="entry name" value="HELICASE_CTER"/>
    <property type="match status" value="1"/>
</dbReference>
<dbReference type="AlphaFoldDB" id="A0A5M3MKA2"/>
<feature type="domain" description="Helicase ATP-binding" evidence="7">
    <location>
        <begin position="93"/>
        <end position="284"/>
    </location>
</feature>
<evidence type="ECO:0000313" key="10">
    <source>
        <dbReference type="Proteomes" id="UP000053558"/>
    </source>
</evidence>
<dbReference type="InterPro" id="IPR001650">
    <property type="entry name" value="Helicase_C-like"/>
</dbReference>
<dbReference type="GO" id="GO:0005524">
    <property type="term" value="F:ATP binding"/>
    <property type="evidence" value="ECO:0007669"/>
    <property type="project" value="UniProtKB-KW"/>
</dbReference>
<dbReference type="SUPFAM" id="SSF52540">
    <property type="entry name" value="P-loop containing nucleoside triphosphate hydrolases"/>
    <property type="match status" value="1"/>
</dbReference>
<dbReference type="GeneID" id="19203346"/>
<feature type="domain" description="Helicase C-terminal" evidence="8">
    <location>
        <begin position="314"/>
        <end position="482"/>
    </location>
</feature>
<dbReference type="OMA" id="NTIYATH"/>
<feature type="compositionally biased region" description="Basic and acidic residues" evidence="6">
    <location>
        <begin position="543"/>
        <end position="564"/>
    </location>
</feature>
<dbReference type="GO" id="GO:0016787">
    <property type="term" value="F:hydrolase activity"/>
    <property type="evidence" value="ECO:0007669"/>
    <property type="project" value="UniProtKB-KW"/>
</dbReference>
<evidence type="ECO:0000256" key="1">
    <source>
        <dbReference type="ARBA" id="ARBA00005446"/>
    </source>
</evidence>
<evidence type="ECO:0000256" key="2">
    <source>
        <dbReference type="ARBA" id="ARBA00022741"/>
    </source>
</evidence>
<reference evidence="10" key="1">
    <citation type="journal article" date="2012" name="Science">
        <title>The Paleozoic origin of enzymatic lignin decomposition reconstructed from 31 fungal genomes.</title>
        <authorList>
            <person name="Floudas D."/>
            <person name="Binder M."/>
            <person name="Riley R."/>
            <person name="Barry K."/>
            <person name="Blanchette R.A."/>
            <person name="Henrissat B."/>
            <person name="Martinez A.T."/>
            <person name="Otillar R."/>
            <person name="Spatafora J.W."/>
            <person name="Yadav J.S."/>
            <person name="Aerts A."/>
            <person name="Benoit I."/>
            <person name="Boyd A."/>
            <person name="Carlson A."/>
            <person name="Copeland A."/>
            <person name="Coutinho P.M."/>
            <person name="de Vries R.P."/>
            <person name="Ferreira P."/>
            <person name="Findley K."/>
            <person name="Foster B."/>
            <person name="Gaskell J."/>
            <person name="Glotzer D."/>
            <person name="Gorecki P."/>
            <person name="Heitman J."/>
            <person name="Hesse C."/>
            <person name="Hori C."/>
            <person name="Igarashi K."/>
            <person name="Jurgens J.A."/>
            <person name="Kallen N."/>
            <person name="Kersten P."/>
            <person name="Kohler A."/>
            <person name="Kuees U."/>
            <person name="Kumar T.K.A."/>
            <person name="Kuo A."/>
            <person name="LaButti K."/>
            <person name="Larrondo L.F."/>
            <person name="Lindquist E."/>
            <person name="Ling A."/>
            <person name="Lombard V."/>
            <person name="Lucas S."/>
            <person name="Lundell T."/>
            <person name="Martin R."/>
            <person name="McLaughlin D.J."/>
            <person name="Morgenstern I."/>
            <person name="Morin E."/>
            <person name="Murat C."/>
            <person name="Nagy L.G."/>
            <person name="Nolan M."/>
            <person name="Ohm R.A."/>
            <person name="Patyshakuliyeva A."/>
            <person name="Rokas A."/>
            <person name="Ruiz-Duenas F.J."/>
            <person name="Sabat G."/>
            <person name="Salamov A."/>
            <person name="Samejima M."/>
            <person name="Schmutz J."/>
            <person name="Slot J.C."/>
            <person name="St John F."/>
            <person name="Stenlid J."/>
            <person name="Sun H."/>
            <person name="Sun S."/>
            <person name="Syed K."/>
            <person name="Tsang A."/>
            <person name="Wiebenga A."/>
            <person name="Young D."/>
            <person name="Pisabarro A."/>
            <person name="Eastwood D.C."/>
            <person name="Martin F."/>
            <person name="Cullen D."/>
            <person name="Grigoriev I.V."/>
            <person name="Hibbett D.S."/>
        </authorList>
    </citation>
    <scope>NUCLEOTIDE SEQUENCE [LARGE SCALE GENOMIC DNA]</scope>
    <source>
        <strain evidence="10">RWD-64-598 SS2</strain>
    </source>
</reference>
<dbReference type="GO" id="GO:0003676">
    <property type="term" value="F:nucleic acid binding"/>
    <property type="evidence" value="ECO:0007669"/>
    <property type="project" value="InterPro"/>
</dbReference>
<dbReference type="GO" id="GO:0009378">
    <property type="term" value="F:four-way junction helicase activity"/>
    <property type="evidence" value="ECO:0007669"/>
    <property type="project" value="TreeGrafter"/>
</dbReference>
<comment type="catalytic activity">
    <reaction evidence="4">
        <text>Couples ATP hydrolysis with the unwinding of duplex DNA by translocating in the 3'-5' direction.</text>
        <dbReference type="EC" id="5.6.2.4"/>
    </reaction>
</comment>
<dbReference type="GO" id="GO:0000724">
    <property type="term" value="P:double-strand break repair via homologous recombination"/>
    <property type="evidence" value="ECO:0007669"/>
    <property type="project" value="TreeGrafter"/>
</dbReference>
<dbReference type="InterPro" id="IPR011545">
    <property type="entry name" value="DEAD/DEAH_box_helicase_dom"/>
</dbReference>
<dbReference type="Gene3D" id="3.40.50.300">
    <property type="entry name" value="P-loop containing nucleotide triphosphate hydrolases"/>
    <property type="match status" value="2"/>
</dbReference>
<dbReference type="SMART" id="SM00490">
    <property type="entry name" value="HELICc"/>
    <property type="match status" value="1"/>
</dbReference>
<dbReference type="GO" id="GO:0005737">
    <property type="term" value="C:cytoplasm"/>
    <property type="evidence" value="ECO:0007669"/>
    <property type="project" value="TreeGrafter"/>
</dbReference>
<dbReference type="GO" id="GO:0043138">
    <property type="term" value="F:3'-5' DNA helicase activity"/>
    <property type="evidence" value="ECO:0007669"/>
    <property type="project" value="UniProtKB-EC"/>
</dbReference>
<comment type="similarity">
    <text evidence="1">Belongs to the helicase family. RecQ subfamily.</text>
</comment>
<evidence type="ECO:0000259" key="7">
    <source>
        <dbReference type="PROSITE" id="PS51192"/>
    </source>
</evidence>
<dbReference type="PANTHER" id="PTHR13710:SF154">
    <property type="entry name" value="RECQ HELICASE, PUTATIVE (AFU_ORTHOLOGUE AFUA_6G14720)-RELATED"/>
    <property type="match status" value="1"/>
</dbReference>
<dbReference type="SMART" id="SM00487">
    <property type="entry name" value="DEXDc"/>
    <property type="match status" value="1"/>
</dbReference>
<dbReference type="PANTHER" id="PTHR13710">
    <property type="entry name" value="DNA HELICASE RECQ FAMILY MEMBER"/>
    <property type="match status" value="1"/>
</dbReference>
<sequence>MESLATKRAKRFTWDDKRFQEEIRTKLEHIYNLQADDLLGFARERLGSRLESLDGYLKELDSKQLQDALRASLLLFTVSREQMVPREMQLDCLHSMAARKNSMVNASTGSGKTIAMLLPILLEPEGISLVISPLKQLQTNQVTEFAFFGIATAAINSDTPQERHAEEFWARVRQGDFPIIIVSPESFGPFEGGRQMPRFASMLSDNYLRYGSRISRVFVDEAHFIYTSGVLLHGAQPSRRAYGKLGDAIRLRLPKNTPVQALSGTLPQHIKWVIQATLHFGPVHTWDFIKYTSNRSNITYVFWEVMGSLNTFENLNFIFPLAHGAKILIYFDDINQVAAATTYLQSFLSQEDRIRGVVREYHSEMSDEYRRRVYQEFSCPDGNTRVLLTMSACAVGVDISNVTIVIQWGVCCNIPDWRQRGGRVARSPGIQGLYITFVESWVKGKVPPDEIDGDPDTPLVSPLPDKAASKHQRVGSAMIKLVKNTSLCVRDFLAAYFDDTTLERTLCTNMWCCDRHPANPIDYSRWFTGSRLTVPPPAARRVNPSDRRDPKRPEGERKHPQTNF</sequence>
<evidence type="ECO:0000256" key="4">
    <source>
        <dbReference type="ARBA" id="ARBA00034617"/>
    </source>
</evidence>
<evidence type="ECO:0000313" key="9">
    <source>
        <dbReference type="EMBL" id="EIW79496.1"/>
    </source>
</evidence>
<dbReference type="GO" id="GO:0005694">
    <property type="term" value="C:chromosome"/>
    <property type="evidence" value="ECO:0007669"/>
    <property type="project" value="TreeGrafter"/>
</dbReference>
<name>A0A5M3MKA2_CONPW</name>
<gene>
    <name evidence="9" type="ORF">CONPUDRAFT_154900</name>
</gene>
<organism evidence="9 10">
    <name type="scientific">Coniophora puteana (strain RWD-64-598)</name>
    <name type="common">Brown rot fungus</name>
    <dbReference type="NCBI Taxonomy" id="741705"/>
    <lineage>
        <taxon>Eukaryota</taxon>
        <taxon>Fungi</taxon>
        <taxon>Dikarya</taxon>
        <taxon>Basidiomycota</taxon>
        <taxon>Agaricomycotina</taxon>
        <taxon>Agaricomycetes</taxon>
        <taxon>Agaricomycetidae</taxon>
        <taxon>Boletales</taxon>
        <taxon>Coniophorineae</taxon>
        <taxon>Coniophoraceae</taxon>
        <taxon>Coniophora</taxon>
    </lineage>
</organism>
<dbReference type="EMBL" id="JH711580">
    <property type="protein sequence ID" value="EIW79496.1"/>
    <property type="molecule type" value="Genomic_DNA"/>
</dbReference>